<feature type="domain" description="BCAS3 WD40" evidence="2">
    <location>
        <begin position="251"/>
        <end position="369"/>
    </location>
</feature>
<dbReference type="InterPro" id="IPR048382">
    <property type="entry name" value="BCAS3_WD40"/>
</dbReference>
<comment type="caution">
    <text evidence="3">The sequence shown here is derived from an EMBL/GenBank/DDBJ whole genome shotgun (WGS) entry which is preliminary data.</text>
</comment>
<dbReference type="GO" id="GO:0005737">
    <property type="term" value="C:cytoplasm"/>
    <property type="evidence" value="ECO:0007669"/>
    <property type="project" value="TreeGrafter"/>
</dbReference>
<dbReference type="Pfam" id="PF21034">
    <property type="entry name" value="BCAS3_WD40"/>
    <property type="match status" value="2"/>
</dbReference>
<proteinExistence type="predicted"/>
<keyword evidence="4" id="KW-1185">Reference proteome</keyword>
<dbReference type="SUPFAM" id="SSF50978">
    <property type="entry name" value="WD40 repeat-like"/>
    <property type="match status" value="1"/>
</dbReference>
<dbReference type="Gene3D" id="2.130.10.10">
    <property type="entry name" value="YVTN repeat-like/Quinoprotein amine dehydrogenase"/>
    <property type="match status" value="1"/>
</dbReference>
<dbReference type="Proteomes" id="UP001178507">
    <property type="component" value="Unassembled WGS sequence"/>
</dbReference>
<dbReference type="AlphaFoldDB" id="A0AA36MZL9"/>
<dbReference type="GO" id="GO:0042594">
    <property type="term" value="P:response to starvation"/>
    <property type="evidence" value="ECO:0007669"/>
    <property type="project" value="TreeGrafter"/>
</dbReference>
<protein>
    <recommendedName>
        <fullName evidence="2">BCAS3 WD40 domain-containing protein</fullName>
    </recommendedName>
</protein>
<dbReference type="EMBL" id="CAUJNA010001113">
    <property type="protein sequence ID" value="CAJ1384423.1"/>
    <property type="molecule type" value="Genomic_DNA"/>
</dbReference>
<evidence type="ECO:0000259" key="2">
    <source>
        <dbReference type="Pfam" id="PF21034"/>
    </source>
</evidence>
<evidence type="ECO:0000313" key="4">
    <source>
        <dbReference type="Proteomes" id="UP001178507"/>
    </source>
</evidence>
<dbReference type="GO" id="GO:0006914">
    <property type="term" value="P:autophagy"/>
    <property type="evidence" value="ECO:0007669"/>
    <property type="project" value="InterPro"/>
</dbReference>
<dbReference type="SMART" id="SM00320">
    <property type="entry name" value="WD40"/>
    <property type="match status" value="2"/>
</dbReference>
<sequence length="612" mass="67216">MSVASSLFSSISGYIPDAVKDAAGLSPQISEAVRHITWLKVERVFWPEEAQRQLLVIGYTDGFQIWDLQDPTAAKELVSKQDKAVLQARLLPLPLAAEPGDCLGLSAAPLMAYLHKGSPALVRLFSLKSHDDVHLLRLTEHAKSLQASRRYLAVGFAKQVELYDALRFQALFSVQCHGSGGPTFALGHRWLAYNLPPHEAVATPRRQLPTVVKDGLQYLGQVGQRTLDQVLMPPVPDTLSTSSSSGSLHSGSIAVRDVSSQSIISEFEDHSEPIEGMVWDPSGLQLVTCGALGHKILVHRAVLGLGDTLTYEDENAQLGSLRFQHLFTLSRGVTPAVISDLAVSDDGQFVAVSSAKGTTHVFKLPPFHSHRQCLSEPGAVLKTGPSLGDPVKLSVCTRVRMGSVLLQEGLMPQCAFFTRQSPIPWMYVATRAGSLGLYSFTSDSSSEEWAVALQREMRICRPLRHFSEKRLSIGPTRPRPSSPESPREREEPSWLSYAETSTHLPQTVPIWMCPQLRFYAYASKGSAQAAETNAALRSGHVVARRRLEILRPELPENAVSFQADDSMDLAQLFGGALGSAMGEPTAVRASREREREPREKDLDSNEDEWLKF</sequence>
<feature type="region of interest" description="Disordered" evidence="1">
    <location>
        <begin position="471"/>
        <end position="494"/>
    </location>
</feature>
<dbReference type="InterPro" id="IPR036322">
    <property type="entry name" value="WD40_repeat_dom_sf"/>
</dbReference>
<dbReference type="InterPro" id="IPR001680">
    <property type="entry name" value="WD40_rpt"/>
</dbReference>
<name>A0AA36MZL9_9DINO</name>
<organism evidence="3 4">
    <name type="scientific">Effrenium voratum</name>
    <dbReference type="NCBI Taxonomy" id="2562239"/>
    <lineage>
        <taxon>Eukaryota</taxon>
        <taxon>Sar</taxon>
        <taxon>Alveolata</taxon>
        <taxon>Dinophyceae</taxon>
        <taxon>Suessiales</taxon>
        <taxon>Symbiodiniaceae</taxon>
        <taxon>Effrenium</taxon>
    </lineage>
</organism>
<dbReference type="PANTHER" id="PTHR13268">
    <property type="entry name" value="BREAST CARCINOMA AMPLIFIED SEQUENCE 3"/>
    <property type="match status" value="1"/>
</dbReference>
<feature type="domain" description="BCAS3 WD40" evidence="2">
    <location>
        <begin position="53"/>
        <end position="194"/>
    </location>
</feature>
<feature type="region of interest" description="Disordered" evidence="1">
    <location>
        <begin position="579"/>
        <end position="612"/>
    </location>
</feature>
<dbReference type="InterPro" id="IPR015943">
    <property type="entry name" value="WD40/YVTN_repeat-like_dom_sf"/>
</dbReference>
<dbReference type="PANTHER" id="PTHR13268:SF0">
    <property type="entry name" value="BCAS3 MICROTUBULE ASSOCIATED CELL MIGRATION FACTOR"/>
    <property type="match status" value="1"/>
</dbReference>
<dbReference type="InterPro" id="IPR045142">
    <property type="entry name" value="BCAS3-like"/>
</dbReference>
<accession>A0AA36MZL9</accession>
<reference evidence="3" key="1">
    <citation type="submission" date="2023-08" db="EMBL/GenBank/DDBJ databases">
        <authorList>
            <person name="Chen Y."/>
            <person name="Shah S."/>
            <person name="Dougan E. K."/>
            <person name="Thang M."/>
            <person name="Chan C."/>
        </authorList>
    </citation>
    <scope>NUCLEOTIDE SEQUENCE</scope>
</reference>
<evidence type="ECO:0000256" key="1">
    <source>
        <dbReference type="SAM" id="MobiDB-lite"/>
    </source>
</evidence>
<evidence type="ECO:0000313" key="3">
    <source>
        <dbReference type="EMBL" id="CAJ1384423.1"/>
    </source>
</evidence>
<gene>
    <name evidence="3" type="ORF">EVOR1521_LOCUS11301</name>
</gene>
<feature type="compositionally biased region" description="Basic and acidic residues" evidence="1">
    <location>
        <begin position="589"/>
        <end position="612"/>
    </location>
</feature>